<feature type="coiled-coil region" evidence="1">
    <location>
        <begin position="78"/>
        <end position="105"/>
    </location>
</feature>
<proteinExistence type="predicted"/>
<dbReference type="EMBL" id="CAJPWZ010000539">
    <property type="protein sequence ID" value="CAG2195969.1"/>
    <property type="molecule type" value="Genomic_DNA"/>
</dbReference>
<feature type="compositionally biased region" description="Basic and acidic residues" evidence="2">
    <location>
        <begin position="191"/>
        <end position="206"/>
    </location>
</feature>
<dbReference type="Proteomes" id="UP000683360">
    <property type="component" value="Unassembled WGS sequence"/>
</dbReference>
<comment type="caution">
    <text evidence="3">The sequence shown here is derived from an EMBL/GenBank/DDBJ whole genome shotgun (WGS) entry which is preliminary data.</text>
</comment>
<evidence type="ECO:0000256" key="2">
    <source>
        <dbReference type="SAM" id="MobiDB-lite"/>
    </source>
</evidence>
<feature type="region of interest" description="Disordered" evidence="2">
    <location>
        <begin position="302"/>
        <end position="322"/>
    </location>
</feature>
<dbReference type="PANTHER" id="PTHR12984:SF6">
    <property type="entry name" value="SCY1-LIKE PROTEIN 2"/>
    <property type="match status" value="1"/>
</dbReference>
<evidence type="ECO:0000313" key="3">
    <source>
        <dbReference type="EMBL" id="CAG2195969.1"/>
    </source>
</evidence>
<dbReference type="AlphaFoldDB" id="A0A8S3QI24"/>
<reference evidence="3" key="1">
    <citation type="submission" date="2021-03" db="EMBL/GenBank/DDBJ databases">
        <authorList>
            <person name="Bekaert M."/>
        </authorList>
    </citation>
    <scope>NUCLEOTIDE SEQUENCE</scope>
</reference>
<evidence type="ECO:0000313" key="4">
    <source>
        <dbReference type="Proteomes" id="UP000683360"/>
    </source>
</evidence>
<feature type="compositionally biased region" description="Polar residues" evidence="2">
    <location>
        <begin position="207"/>
        <end position="234"/>
    </location>
</feature>
<feature type="compositionally biased region" description="Gly residues" evidence="2">
    <location>
        <begin position="305"/>
        <end position="319"/>
    </location>
</feature>
<feature type="region of interest" description="Disordered" evidence="2">
    <location>
        <begin position="153"/>
        <end position="234"/>
    </location>
</feature>
<gene>
    <name evidence="3" type="ORF">MEDL_10864</name>
</gene>
<accession>A0A8S3QI24</accession>
<keyword evidence="1" id="KW-0175">Coiled coil</keyword>
<organism evidence="3 4">
    <name type="scientific">Mytilus edulis</name>
    <name type="common">Blue mussel</name>
    <dbReference type="NCBI Taxonomy" id="6550"/>
    <lineage>
        <taxon>Eukaryota</taxon>
        <taxon>Metazoa</taxon>
        <taxon>Spiralia</taxon>
        <taxon>Lophotrochozoa</taxon>
        <taxon>Mollusca</taxon>
        <taxon>Bivalvia</taxon>
        <taxon>Autobranchia</taxon>
        <taxon>Pteriomorphia</taxon>
        <taxon>Mytilida</taxon>
        <taxon>Mytiloidea</taxon>
        <taxon>Mytilidae</taxon>
        <taxon>Mytilinae</taxon>
        <taxon>Mytilus</taxon>
    </lineage>
</organism>
<name>A0A8S3QI24_MYTED</name>
<dbReference type="OrthoDB" id="79687at2759"/>
<dbReference type="PANTHER" id="PTHR12984">
    <property type="entry name" value="SCY1-RELATED S/T PROTEIN KINASE-LIKE"/>
    <property type="match status" value="1"/>
</dbReference>
<keyword evidence="4" id="KW-1185">Reference proteome</keyword>
<protein>
    <submittedName>
        <fullName evidence="3">SCYL2</fullName>
    </submittedName>
</protein>
<evidence type="ECO:0000256" key="1">
    <source>
        <dbReference type="SAM" id="Coils"/>
    </source>
</evidence>
<sequence>MDCVDDILPFLPQVPAKEPAVLMSILGIYQVTMTHAKLGITKDIMASKVLPFLIPLSIDNNINLSQFNAFFGVIKEMMTKVEQEHRSKLEQLDQMKKEHSENEEQILQSMKSTVEITQLTGKEQQQLVGNVGQGPQSMMDKFLSGFGMSGLMNAKAGGGGDNSSTASPVDSRSNSPKPPSSSSPQSAKVLTMEEKQRLAKEQEQQRNFKAQTPLTMTTDKPAQSKQQTTKPTNQVKDLTSSLMNANLRGMQTSPKPVSNYQQMGQSPSNYNATGLVTSNYSVAGQSGNRPNYTAGGMMGNMTPPGGQGRGSGGQFGGQGQQTTQKMDLSAFDSLLPTSGQRNLQLTKCHHPPDKLIQTI</sequence>
<dbReference type="InterPro" id="IPR051177">
    <property type="entry name" value="CIK-Related_Protein"/>
</dbReference>